<dbReference type="EMBL" id="LAQJ01000004">
    <property type="protein sequence ID" value="KKO21251.1"/>
    <property type="molecule type" value="Genomic_DNA"/>
</dbReference>
<evidence type="ECO:0000313" key="1">
    <source>
        <dbReference type="EMBL" id="KKO21251.1"/>
    </source>
</evidence>
<organism evidence="1 2">
    <name type="scientific">Candidatus Brocadia fulgida</name>
    <dbReference type="NCBI Taxonomy" id="380242"/>
    <lineage>
        <taxon>Bacteria</taxon>
        <taxon>Pseudomonadati</taxon>
        <taxon>Planctomycetota</taxon>
        <taxon>Candidatus Brocadiia</taxon>
        <taxon>Candidatus Brocadiales</taxon>
        <taxon>Candidatus Brocadiaceae</taxon>
        <taxon>Candidatus Brocadia</taxon>
    </lineage>
</organism>
<accession>A0A0M2V2A1</accession>
<protein>
    <submittedName>
        <fullName evidence="1">Uncharacterized protein</fullName>
    </submittedName>
</protein>
<evidence type="ECO:0000313" key="2">
    <source>
        <dbReference type="Proteomes" id="UP000034954"/>
    </source>
</evidence>
<reference evidence="1 2" key="1">
    <citation type="journal article" date="2013" name="BMC Microbiol.">
        <title>Identification of the type II cytochrome c maturation pathway in anammox bacteria by comparative genomics.</title>
        <authorList>
            <person name="Ferousi C."/>
            <person name="Speth D.R."/>
            <person name="Reimann J."/>
            <person name="Op den Camp H.J."/>
            <person name="Allen J.W."/>
            <person name="Keltjens J.T."/>
            <person name="Jetten M.S."/>
        </authorList>
    </citation>
    <scope>NUCLEOTIDE SEQUENCE [LARGE SCALE GENOMIC DNA]</scope>
    <source>
        <strain evidence="1">RU1</strain>
    </source>
</reference>
<keyword evidence="2" id="KW-1185">Reference proteome</keyword>
<dbReference type="Proteomes" id="UP000034954">
    <property type="component" value="Unassembled WGS sequence"/>
</dbReference>
<sequence>MEALWLKSQGEPHNKIAQLTGVSINVVTQYLREYEAGGIEKLKEINFYRPESKLIEYKQTIEDSFREQPPATIKEAMSAIEELTRLKRSEKQVT</sequence>
<comment type="caution">
    <text evidence="1">The sequence shown here is derived from an EMBL/GenBank/DDBJ whole genome shotgun (WGS) entry which is preliminary data.</text>
</comment>
<gene>
    <name evidence="1" type="ORF">BROFUL_00015</name>
</gene>
<dbReference type="SUPFAM" id="SSF46689">
    <property type="entry name" value="Homeodomain-like"/>
    <property type="match status" value="1"/>
</dbReference>
<dbReference type="Pfam" id="PF13384">
    <property type="entry name" value="HTH_23"/>
    <property type="match status" value="1"/>
</dbReference>
<name>A0A0M2V2A1_9BACT</name>
<dbReference type="InterPro" id="IPR009057">
    <property type="entry name" value="Homeodomain-like_sf"/>
</dbReference>
<dbReference type="AlphaFoldDB" id="A0A0M2V2A1"/>
<proteinExistence type="predicted"/>
<dbReference type="PATRIC" id="fig|380242.3.peg.23"/>